<evidence type="ECO:0000256" key="6">
    <source>
        <dbReference type="ARBA" id="ARBA00023273"/>
    </source>
</evidence>
<dbReference type="FunFam" id="1.20.890.10:FF:000004">
    <property type="entry name" value="ropporin-1-like protein isoform X2"/>
    <property type="match status" value="1"/>
</dbReference>
<organism evidence="9 10">
    <name type="scientific">Crotalus adamanteus</name>
    <name type="common">Eastern diamondback rattlesnake</name>
    <dbReference type="NCBI Taxonomy" id="8729"/>
    <lineage>
        <taxon>Eukaryota</taxon>
        <taxon>Metazoa</taxon>
        <taxon>Chordata</taxon>
        <taxon>Craniata</taxon>
        <taxon>Vertebrata</taxon>
        <taxon>Euteleostomi</taxon>
        <taxon>Lepidosauria</taxon>
        <taxon>Squamata</taxon>
        <taxon>Bifurcata</taxon>
        <taxon>Unidentata</taxon>
        <taxon>Episquamata</taxon>
        <taxon>Toxicofera</taxon>
        <taxon>Serpentes</taxon>
        <taxon>Colubroidea</taxon>
        <taxon>Viperidae</taxon>
        <taxon>Crotalinae</taxon>
        <taxon>Crotalus</taxon>
    </lineage>
</organism>
<protein>
    <submittedName>
        <fullName evidence="9">Ropporin-1</fullName>
    </submittedName>
</protein>
<dbReference type="GO" id="GO:0031514">
    <property type="term" value="C:motile cilium"/>
    <property type="evidence" value="ECO:0007669"/>
    <property type="project" value="UniProtKB-SubCell"/>
</dbReference>
<gene>
    <name evidence="9" type="ORF">NXF25_001706</name>
</gene>
<comment type="similarity">
    <text evidence="7">Belongs to the ropporin family.</text>
</comment>
<dbReference type="GO" id="GO:0048240">
    <property type="term" value="P:sperm capacitation"/>
    <property type="evidence" value="ECO:0007669"/>
    <property type="project" value="TreeGrafter"/>
</dbReference>
<evidence type="ECO:0000256" key="8">
    <source>
        <dbReference type="ARBA" id="ARBA00037541"/>
    </source>
</evidence>
<dbReference type="Gene3D" id="1.20.890.10">
    <property type="entry name" value="cAMP-dependent protein kinase regulatory subunit, dimerization-anchoring domain"/>
    <property type="match status" value="1"/>
</dbReference>
<keyword evidence="3" id="KW-0832">Ubl conjugation</keyword>
<evidence type="ECO:0000256" key="3">
    <source>
        <dbReference type="ARBA" id="ARBA00022843"/>
    </source>
</evidence>
<dbReference type="AlphaFoldDB" id="A0AAW1C8S9"/>
<proteinExistence type="inferred from homology"/>
<dbReference type="InterPro" id="IPR047844">
    <property type="entry name" value="ROP_DD"/>
</dbReference>
<evidence type="ECO:0000256" key="2">
    <source>
        <dbReference type="ARBA" id="ARBA00022553"/>
    </source>
</evidence>
<evidence type="ECO:0000256" key="1">
    <source>
        <dbReference type="ARBA" id="ARBA00004230"/>
    </source>
</evidence>
<evidence type="ECO:0000313" key="9">
    <source>
        <dbReference type="EMBL" id="KAK9410531.1"/>
    </source>
</evidence>
<comment type="subcellular location">
    <subcellularLocation>
        <location evidence="1">Cell projection</location>
        <location evidence="1">Cilium</location>
        <location evidence="1">Flagellum</location>
    </subcellularLocation>
</comment>
<evidence type="ECO:0000256" key="5">
    <source>
        <dbReference type="ARBA" id="ARBA00023069"/>
    </source>
</evidence>
<dbReference type="CDD" id="cd23019">
    <property type="entry name" value="DD_ROP"/>
    <property type="match status" value="1"/>
</dbReference>
<dbReference type="SUPFAM" id="SSF47391">
    <property type="entry name" value="Dimerization-anchoring domain of cAMP-dependent PK regulatory subunit"/>
    <property type="match status" value="1"/>
</dbReference>
<dbReference type="GO" id="GO:0005737">
    <property type="term" value="C:cytoplasm"/>
    <property type="evidence" value="ECO:0007669"/>
    <property type="project" value="TreeGrafter"/>
</dbReference>
<evidence type="ECO:0000256" key="4">
    <source>
        <dbReference type="ARBA" id="ARBA00022846"/>
    </source>
</evidence>
<keyword evidence="10" id="KW-1185">Reference proteome</keyword>
<name>A0AAW1C8S9_CROAD</name>
<accession>A0AAW1C8S9</accession>
<dbReference type="Proteomes" id="UP001474421">
    <property type="component" value="Unassembled WGS sequence"/>
</dbReference>
<keyword evidence="5" id="KW-0969">Cilium</keyword>
<dbReference type="EMBL" id="JAOTOJ010000001">
    <property type="protein sequence ID" value="KAK9410531.1"/>
    <property type="molecule type" value="Genomic_DNA"/>
</dbReference>
<reference evidence="9 10" key="1">
    <citation type="journal article" date="2024" name="Proc. Natl. Acad. Sci. U.S.A.">
        <title>The genetic regulatory architecture and epigenomic basis for age-related changes in rattlesnake venom.</title>
        <authorList>
            <person name="Hogan M.P."/>
            <person name="Holding M.L."/>
            <person name="Nystrom G.S."/>
            <person name="Colston T.J."/>
            <person name="Bartlett D.A."/>
            <person name="Mason A.J."/>
            <person name="Ellsworth S.A."/>
            <person name="Rautsaw R.M."/>
            <person name="Lawrence K.C."/>
            <person name="Strickland J.L."/>
            <person name="He B."/>
            <person name="Fraser P."/>
            <person name="Margres M.J."/>
            <person name="Gilbert D.M."/>
            <person name="Gibbs H.L."/>
            <person name="Parkinson C.L."/>
            <person name="Rokyta D.R."/>
        </authorList>
    </citation>
    <scope>NUCLEOTIDE SEQUENCE [LARGE SCALE GENOMIC DNA]</scope>
    <source>
        <strain evidence="9">DRR0105</strain>
    </source>
</reference>
<dbReference type="PANTHER" id="PTHR14952">
    <property type="entry name" value="ROPPORIN-1-LIKE PROTEIN"/>
    <property type="match status" value="1"/>
</dbReference>
<comment type="function">
    <text evidence="8">Important for male fertility. With ROPN1L, involved in fibrous sheath integrity and sperm motility, plays a role in PKA-dependent signaling processes required for spermatozoa capacitation.</text>
</comment>
<sequence length="281" mass="31436">MQGPIVSGSCVKILTEPGVTVPKQQLGTLRKEAETSQPPNLLDAKPMAGIEEEFIIGRKVVEQLPGTIIMPQTDKQVCIPPELPDLLKQFTKAAIRTQPPDLIQWSSDYFNAMARGEAPPVRERTDRVPLSNYAELTPELLKVLHQRVGGRLIIHVDELAQMWKVLNLPTDLFESIMNVGRFTEEIEWLKFLALACSSLGVTIAKTLKIICEVLSNENESGPARIPFSTFQFLYTYIAEVDGEISASHVSRMLNYIEQEIIGPDGLIKVTDFTQNPRVRLE</sequence>
<keyword evidence="6" id="KW-0966">Cell projection</keyword>
<dbReference type="PANTHER" id="PTHR14952:SF12">
    <property type="entry name" value="ROPPORIN-1B"/>
    <property type="match status" value="1"/>
</dbReference>
<evidence type="ECO:0000313" key="10">
    <source>
        <dbReference type="Proteomes" id="UP001474421"/>
    </source>
</evidence>
<evidence type="ECO:0000256" key="7">
    <source>
        <dbReference type="ARBA" id="ARBA00035651"/>
    </source>
</evidence>
<keyword evidence="2" id="KW-0597">Phosphoprotein</keyword>
<keyword evidence="4" id="KW-0282">Flagellum</keyword>
<comment type="caution">
    <text evidence="9">The sequence shown here is derived from an EMBL/GenBank/DDBJ whole genome shotgun (WGS) entry which is preliminary data.</text>
</comment>